<proteinExistence type="predicted"/>
<evidence type="ECO:0000313" key="2">
    <source>
        <dbReference type="Proteomes" id="UP000664265"/>
    </source>
</evidence>
<dbReference type="RefSeq" id="WP_158267285.1">
    <property type="nucleotide sequence ID" value="NZ_JAERMS010000001.1"/>
</dbReference>
<dbReference type="EMBL" id="JAERMS010000001">
    <property type="protein sequence ID" value="MBO1362336.1"/>
    <property type="molecule type" value="Genomic_DNA"/>
</dbReference>
<comment type="caution">
    <text evidence="1">The sequence shown here is derived from an EMBL/GenBank/DDBJ whole genome shotgun (WGS) entry which is preliminary data.</text>
</comment>
<organism evidence="1 2">
    <name type="scientific">Prevotella illustrans</name>
    <dbReference type="NCBI Taxonomy" id="2800387"/>
    <lineage>
        <taxon>Bacteria</taxon>
        <taxon>Pseudomonadati</taxon>
        <taxon>Bacteroidota</taxon>
        <taxon>Bacteroidia</taxon>
        <taxon>Bacteroidales</taxon>
        <taxon>Prevotellaceae</taxon>
        <taxon>Prevotella</taxon>
    </lineage>
</organism>
<protein>
    <submittedName>
        <fullName evidence="1">Uncharacterized protein</fullName>
    </submittedName>
</protein>
<accession>A0ABS3M2B5</accession>
<sequence>MENGGVPMAFALGENRRAVVVKSLWKKPLRRLKPSLFLRNGECRWGQL</sequence>
<dbReference type="Proteomes" id="UP000664265">
    <property type="component" value="Unassembled WGS sequence"/>
</dbReference>
<keyword evidence="2" id="KW-1185">Reference proteome</keyword>
<gene>
    <name evidence="1" type="ORF">JHU38_00815</name>
</gene>
<reference evidence="1 2" key="1">
    <citation type="submission" date="2021-01" db="EMBL/GenBank/DDBJ databases">
        <title>Prevotella A2931 sp. nov.</title>
        <authorList>
            <person name="Buhl M."/>
            <person name="Oberhettinger P."/>
        </authorList>
    </citation>
    <scope>NUCLEOTIDE SEQUENCE [LARGE SCALE GENOMIC DNA]</scope>
    <source>
        <strain evidence="1 2">A2931</strain>
    </source>
</reference>
<evidence type="ECO:0000313" key="1">
    <source>
        <dbReference type="EMBL" id="MBO1362336.1"/>
    </source>
</evidence>
<name>A0ABS3M2B5_9BACT</name>